<feature type="region of interest" description="Disordered" evidence="1">
    <location>
        <begin position="126"/>
        <end position="148"/>
    </location>
</feature>
<proteinExistence type="predicted"/>
<evidence type="ECO:0000313" key="3">
    <source>
        <dbReference type="Proteomes" id="UP001454036"/>
    </source>
</evidence>
<protein>
    <submittedName>
        <fullName evidence="2">Uncharacterized protein</fullName>
    </submittedName>
</protein>
<name>A0AAV3Q4R5_LITER</name>
<feature type="compositionally biased region" description="Polar residues" evidence="1">
    <location>
        <begin position="133"/>
        <end position="148"/>
    </location>
</feature>
<dbReference type="AlphaFoldDB" id="A0AAV3Q4R5"/>
<dbReference type="EMBL" id="BAABME010019735">
    <property type="protein sequence ID" value="GAA0158177.1"/>
    <property type="molecule type" value="Genomic_DNA"/>
</dbReference>
<evidence type="ECO:0000256" key="1">
    <source>
        <dbReference type="SAM" id="MobiDB-lite"/>
    </source>
</evidence>
<accession>A0AAV3Q4R5</accession>
<reference evidence="2 3" key="1">
    <citation type="submission" date="2024-01" db="EMBL/GenBank/DDBJ databases">
        <title>The complete chloroplast genome sequence of Lithospermum erythrorhizon: insights into the phylogenetic relationship among Boraginaceae species and the maternal lineages of purple gromwells.</title>
        <authorList>
            <person name="Okada T."/>
            <person name="Watanabe K."/>
        </authorList>
    </citation>
    <scope>NUCLEOTIDE SEQUENCE [LARGE SCALE GENOMIC DNA]</scope>
</reference>
<gene>
    <name evidence="2" type="ORF">LIER_38596</name>
</gene>
<dbReference type="Proteomes" id="UP001454036">
    <property type="component" value="Unassembled WGS sequence"/>
</dbReference>
<organism evidence="2 3">
    <name type="scientific">Lithospermum erythrorhizon</name>
    <name type="common">Purple gromwell</name>
    <name type="synonym">Lithospermum officinale var. erythrorhizon</name>
    <dbReference type="NCBI Taxonomy" id="34254"/>
    <lineage>
        <taxon>Eukaryota</taxon>
        <taxon>Viridiplantae</taxon>
        <taxon>Streptophyta</taxon>
        <taxon>Embryophyta</taxon>
        <taxon>Tracheophyta</taxon>
        <taxon>Spermatophyta</taxon>
        <taxon>Magnoliopsida</taxon>
        <taxon>eudicotyledons</taxon>
        <taxon>Gunneridae</taxon>
        <taxon>Pentapetalae</taxon>
        <taxon>asterids</taxon>
        <taxon>lamiids</taxon>
        <taxon>Boraginales</taxon>
        <taxon>Boraginaceae</taxon>
        <taxon>Boraginoideae</taxon>
        <taxon>Lithospermeae</taxon>
        <taxon>Lithospermum</taxon>
    </lineage>
</organism>
<keyword evidence="3" id="KW-1185">Reference proteome</keyword>
<evidence type="ECO:0000313" key="2">
    <source>
        <dbReference type="EMBL" id="GAA0158177.1"/>
    </source>
</evidence>
<comment type="caution">
    <text evidence="2">The sequence shown here is derived from an EMBL/GenBank/DDBJ whole genome shotgun (WGS) entry which is preliminary data.</text>
</comment>
<feature type="region of interest" description="Disordered" evidence="1">
    <location>
        <begin position="80"/>
        <end position="100"/>
    </location>
</feature>
<sequence>MQGGLNQLPLHRMILENQLLQLPLVVKIHVEEDDIGKPTLASRDEIHVEEDDIGKPIAPIVDLSEYSAAPSAADLMEESVNMSSADDTVTKAGKQPSVKNLDEVVDPSIKNTVDKLKEKASIWGDEDRPTVVDTGNDTENVTPSVGDT</sequence>